<sequence>IASTCNHLVAKQLDRIGKTRLNGFVNENSAASTARKEIRTFRMLLVLLLMVLQSLTSSHWSNESQRLYSFLLLLAYTNHGINFLYLPNKCPADCVREFESCC</sequence>
<protein>
    <submittedName>
        <fullName evidence="2">G_PROTEIN_RECEP_F1_2 domain-containing protein</fullName>
    </submittedName>
</protein>
<dbReference type="WBParaSite" id="maker-unitig_40529-snap-gene-0.1-mRNA-1">
    <property type="protein sequence ID" value="maker-unitig_40529-snap-gene-0.1-mRNA-1"/>
    <property type="gene ID" value="maker-unitig_40529-snap-gene-0.1"/>
</dbReference>
<dbReference type="AlphaFoldDB" id="A0A1I8FML6"/>
<dbReference type="Proteomes" id="UP000095280">
    <property type="component" value="Unplaced"/>
</dbReference>
<name>A0A1I8FML6_9PLAT</name>
<proteinExistence type="predicted"/>
<accession>A0A1I8FML6</accession>
<evidence type="ECO:0000313" key="2">
    <source>
        <dbReference type="WBParaSite" id="maker-unitig_40529-snap-gene-0.1-mRNA-1"/>
    </source>
</evidence>
<keyword evidence="1" id="KW-1185">Reference proteome</keyword>
<evidence type="ECO:0000313" key="1">
    <source>
        <dbReference type="Proteomes" id="UP000095280"/>
    </source>
</evidence>
<reference evidence="2" key="1">
    <citation type="submission" date="2016-11" db="UniProtKB">
        <authorList>
            <consortium name="WormBaseParasite"/>
        </authorList>
    </citation>
    <scope>IDENTIFICATION</scope>
</reference>
<organism evidence="1 2">
    <name type="scientific">Macrostomum lignano</name>
    <dbReference type="NCBI Taxonomy" id="282301"/>
    <lineage>
        <taxon>Eukaryota</taxon>
        <taxon>Metazoa</taxon>
        <taxon>Spiralia</taxon>
        <taxon>Lophotrochozoa</taxon>
        <taxon>Platyhelminthes</taxon>
        <taxon>Rhabditophora</taxon>
        <taxon>Macrostomorpha</taxon>
        <taxon>Macrostomida</taxon>
        <taxon>Macrostomidae</taxon>
        <taxon>Macrostomum</taxon>
    </lineage>
</organism>